<dbReference type="PRINTS" id="PR00111">
    <property type="entry name" value="ABHYDROLASE"/>
</dbReference>
<keyword evidence="4" id="KW-1185">Reference proteome</keyword>
<dbReference type="Proteomes" id="UP001166021">
    <property type="component" value="Unassembled WGS sequence"/>
</dbReference>
<evidence type="ECO:0000313" key="4">
    <source>
        <dbReference type="Proteomes" id="UP001166021"/>
    </source>
</evidence>
<gene>
    <name evidence="3" type="ORF">HPE56_01295</name>
</gene>
<dbReference type="GO" id="GO:0016787">
    <property type="term" value="F:hydrolase activity"/>
    <property type="evidence" value="ECO:0007669"/>
    <property type="project" value="UniProtKB-KW"/>
</dbReference>
<dbReference type="Gene3D" id="3.40.50.1820">
    <property type="entry name" value="alpha/beta hydrolase"/>
    <property type="match status" value="1"/>
</dbReference>
<protein>
    <submittedName>
        <fullName evidence="3">Alpha/beta fold hydrolase</fullName>
    </submittedName>
</protein>
<dbReference type="PANTHER" id="PTHR43194:SF2">
    <property type="entry name" value="PEROXISOMAL MEMBRANE PROTEIN LPX1"/>
    <property type="match status" value="1"/>
</dbReference>
<name>A0ABR7UVF3_9FLAO</name>
<dbReference type="SUPFAM" id="SSF53474">
    <property type="entry name" value="alpha/beta-Hydrolases"/>
    <property type="match status" value="1"/>
</dbReference>
<evidence type="ECO:0000259" key="2">
    <source>
        <dbReference type="Pfam" id="PF00561"/>
    </source>
</evidence>
<evidence type="ECO:0000256" key="1">
    <source>
        <dbReference type="SAM" id="SignalP"/>
    </source>
</evidence>
<dbReference type="RefSeq" id="WP_188241960.1">
    <property type="nucleotide sequence ID" value="NZ_JABTCF010000001.1"/>
</dbReference>
<organism evidence="3 4">
    <name type="scientific">Maribacter aquimaris</name>
    <dbReference type="NCBI Taxonomy" id="2737171"/>
    <lineage>
        <taxon>Bacteria</taxon>
        <taxon>Pseudomonadati</taxon>
        <taxon>Bacteroidota</taxon>
        <taxon>Flavobacteriia</taxon>
        <taxon>Flavobacteriales</taxon>
        <taxon>Flavobacteriaceae</taxon>
        <taxon>Maribacter</taxon>
    </lineage>
</organism>
<dbReference type="Pfam" id="PF00561">
    <property type="entry name" value="Abhydrolase_1"/>
    <property type="match status" value="1"/>
</dbReference>
<dbReference type="InterPro" id="IPR050228">
    <property type="entry name" value="Carboxylesterase_BioH"/>
</dbReference>
<dbReference type="PANTHER" id="PTHR43194">
    <property type="entry name" value="HYDROLASE ALPHA/BETA FOLD FAMILY"/>
    <property type="match status" value="1"/>
</dbReference>
<dbReference type="InterPro" id="IPR029058">
    <property type="entry name" value="AB_hydrolase_fold"/>
</dbReference>
<feature type="chain" id="PRO_5046225893" evidence="1">
    <location>
        <begin position="28"/>
        <end position="330"/>
    </location>
</feature>
<feature type="domain" description="AB hydrolase-1" evidence="2">
    <location>
        <begin position="76"/>
        <end position="315"/>
    </location>
</feature>
<sequence>MKTKNNLGKTVLLTLTIVLLMGNNMQAQEKEVYNKDITNKKERPFIVDKGEYPFKSNWFEKDGVSMHYIDEGEGIPIVLTHGNPDWSFLNRNIIKGLSGEARVIAYDLPGFGFSDTPENYGFTPQEHVEWISALLFEHLKLEKFIIVVQDWGGPTGLSVATSNPDKVLGVVISNTWAWKAEGKLEGFSMYMRTPEMEAKVIDNNYFATTLMQSSINKKSSSTKAITDAYEMPFPTKESRKGTAIFPQQITLAADWLVDLEGKLNTLQDKPVEFIFGLKDDTVASQDIQDKWRSIFPKAPVQLLPEAGHFTQEDSPESFVFSLRRILKNIE</sequence>
<feature type="signal peptide" evidence="1">
    <location>
        <begin position="1"/>
        <end position="27"/>
    </location>
</feature>
<dbReference type="EMBL" id="JABTCF010000001">
    <property type="protein sequence ID" value="MBD0776412.1"/>
    <property type="molecule type" value="Genomic_DNA"/>
</dbReference>
<accession>A0ABR7UVF3</accession>
<comment type="caution">
    <text evidence="3">The sequence shown here is derived from an EMBL/GenBank/DDBJ whole genome shotgun (WGS) entry which is preliminary data.</text>
</comment>
<reference evidence="3" key="1">
    <citation type="submission" date="2020-05" db="EMBL/GenBank/DDBJ databases">
        <title>The draft genome sequence of Maribacter sp. ANRC-HE7.</title>
        <authorList>
            <person name="Mu L."/>
        </authorList>
    </citation>
    <scope>NUCLEOTIDE SEQUENCE</scope>
    <source>
        <strain evidence="3">ANRC-HE7</strain>
    </source>
</reference>
<dbReference type="InterPro" id="IPR000073">
    <property type="entry name" value="AB_hydrolase_1"/>
</dbReference>
<proteinExistence type="predicted"/>
<evidence type="ECO:0000313" key="3">
    <source>
        <dbReference type="EMBL" id="MBD0776412.1"/>
    </source>
</evidence>
<keyword evidence="1" id="KW-0732">Signal</keyword>
<keyword evidence="3" id="KW-0378">Hydrolase</keyword>